<gene>
    <name evidence="2" type="ORF">PSON_ATCC_30995.1.T0850221</name>
</gene>
<evidence type="ECO:0000256" key="1">
    <source>
        <dbReference type="SAM" id="Phobius"/>
    </source>
</evidence>
<keyword evidence="1" id="KW-0812">Transmembrane</keyword>
<evidence type="ECO:0000313" key="3">
    <source>
        <dbReference type="Proteomes" id="UP000692954"/>
    </source>
</evidence>
<organism evidence="2 3">
    <name type="scientific">Paramecium sonneborni</name>
    <dbReference type="NCBI Taxonomy" id="65129"/>
    <lineage>
        <taxon>Eukaryota</taxon>
        <taxon>Sar</taxon>
        <taxon>Alveolata</taxon>
        <taxon>Ciliophora</taxon>
        <taxon>Intramacronucleata</taxon>
        <taxon>Oligohymenophorea</taxon>
        <taxon>Peniculida</taxon>
        <taxon>Parameciidae</taxon>
        <taxon>Paramecium</taxon>
    </lineage>
</organism>
<feature type="transmembrane region" description="Helical" evidence="1">
    <location>
        <begin position="166"/>
        <end position="183"/>
    </location>
</feature>
<dbReference type="GO" id="GO:0005615">
    <property type="term" value="C:extracellular space"/>
    <property type="evidence" value="ECO:0007669"/>
    <property type="project" value="TreeGrafter"/>
</dbReference>
<dbReference type="EMBL" id="CAJJDN010000085">
    <property type="protein sequence ID" value="CAD8105993.1"/>
    <property type="molecule type" value="Genomic_DNA"/>
</dbReference>
<dbReference type="OrthoDB" id="413313at2759"/>
<keyword evidence="1" id="KW-0472">Membrane</keyword>
<dbReference type="Pfam" id="PF02995">
    <property type="entry name" value="DUF229"/>
    <property type="match status" value="1"/>
</dbReference>
<keyword evidence="1" id="KW-1133">Transmembrane helix</keyword>
<dbReference type="PANTHER" id="PTHR10974:SF1">
    <property type="entry name" value="FI08016P-RELATED"/>
    <property type="match status" value="1"/>
</dbReference>
<accession>A0A8S1PTN0</accession>
<feature type="transmembrane region" description="Helical" evidence="1">
    <location>
        <begin position="35"/>
        <end position="56"/>
    </location>
</feature>
<sequence length="690" mass="81271">MQFSEDEALIKCDIDMTSQAIMIQNEVKFLQKHRLYLNLMGGFFFVAAILLYNNLFDICPYNTDSKCIQEWLKPQILKLIIVSISSSGLFVLVVFMALRNLISKLYIGLFVCFLMKVIFIEDHVMSTTNYQIVYQFFEILFILIFGIISIILVNFIKCWIRWRMKCLLIVGMIILVILIYFKIQINNSCVDWKKGLNGQSIDQSGKYCQIVEPSVCWYDIFDGFMDASKIYDCTSQSKDINPQWIEQYKSYVQIPEGTKYIEMPRTEYFEEKYRFCPYKDFQQYVLSKMQFLKDLNELSQQAESYLDLEQMKYVTKIKRNESLIESRSKSYTNIQNQMNRKLPKSIITIFVDAVSRTRFIKKLKKSSKWFAQQEHEFQDTHQMFQAFRYMAVGTHTTPNFYGYEYGVQYQFKKSTKNTFWSTTGAYQNESIIEEQSQSKYKSITQMLQEAGYITAKSRTICGNSITEHELVEADIMQPQPIDHEFVSGICDPNYMRPNNQFGIFKGPYSVVKKCLYGKEINQYVFDYGRDFLQTYHDVPKYLELYFLDGHEGTGDAINHFDDPLFNFLNWLIENNHHKQSYIMMVSDHGLHMQGPYYLMKAEIYHIEVALPGLFVLIDKDLIEERERKAFKENQQKVVTSFEIHYTLQFFTSDNPLILDKSLFSSVISEDRDCTDIPLKKGEFCACVKQK</sequence>
<name>A0A8S1PTN0_9CILI</name>
<proteinExistence type="predicted"/>
<feature type="transmembrane region" description="Helical" evidence="1">
    <location>
        <begin position="105"/>
        <end position="120"/>
    </location>
</feature>
<keyword evidence="3" id="KW-1185">Reference proteome</keyword>
<dbReference type="PANTHER" id="PTHR10974">
    <property type="entry name" value="FI08016P-RELATED"/>
    <property type="match status" value="1"/>
</dbReference>
<evidence type="ECO:0000313" key="2">
    <source>
        <dbReference type="EMBL" id="CAD8105993.1"/>
    </source>
</evidence>
<dbReference type="AlphaFoldDB" id="A0A8S1PTN0"/>
<protein>
    <submittedName>
        <fullName evidence="2">Uncharacterized protein</fullName>
    </submittedName>
</protein>
<reference evidence="2" key="1">
    <citation type="submission" date="2021-01" db="EMBL/GenBank/DDBJ databases">
        <authorList>
            <consortium name="Genoscope - CEA"/>
            <person name="William W."/>
        </authorList>
    </citation>
    <scope>NUCLEOTIDE SEQUENCE</scope>
</reference>
<dbReference type="InterPro" id="IPR004245">
    <property type="entry name" value="DUF229"/>
</dbReference>
<dbReference type="Proteomes" id="UP000692954">
    <property type="component" value="Unassembled WGS sequence"/>
</dbReference>
<feature type="transmembrane region" description="Helical" evidence="1">
    <location>
        <begin position="76"/>
        <end position="98"/>
    </location>
</feature>
<comment type="caution">
    <text evidence="2">The sequence shown here is derived from an EMBL/GenBank/DDBJ whole genome shotgun (WGS) entry which is preliminary data.</text>
</comment>
<feature type="transmembrane region" description="Helical" evidence="1">
    <location>
        <begin position="132"/>
        <end position="154"/>
    </location>
</feature>